<proteinExistence type="inferred from homology"/>
<dbReference type="PROSITE" id="PS50931">
    <property type="entry name" value="HTH_LYSR"/>
    <property type="match status" value="1"/>
</dbReference>
<evidence type="ECO:0000313" key="6">
    <source>
        <dbReference type="EMBL" id="MDT8333540.1"/>
    </source>
</evidence>
<gene>
    <name evidence="6" type="ORF">RQ831_21025</name>
</gene>
<dbReference type="InterPro" id="IPR058163">
    <property type="entry name" value="LysR-type_TF_proteobact-type"/>
</dbReference>
<reference evidence="6 7" key="1">
    <citation type="journal article" date="2019" name="Microb. Pathog.">
        <title>Comparison of VITEK 2, MALDI-TOF MS, 16S rRNA gene sequencing, and whole-genome sequencing for identification of Roseomonas mucosa.</title>
        <authorList>
            <person name="Rudolph W.W."/>
            <person name="Gunzer F."/>
            <person name="Trauth M."/>
            <person name="Bunk B."/>
            <person name="Bigge R."/>
            <person name="Schrottner P."/>
        </authorList>
    </citation>
    <scope>NUCLEOTIDE SEQUENCE [LARGE SCALE GENOMIC DNA]</scope>
    <source>
        <strain evidence="6 7">DSM 103800</strain>
    </source>
</reference>
<evidence type="ECO:0000256" key="1">
    <source>
        <dbReference type="ARBA" id="ARBA00009437"/>
    </source>
</evidence>
<evidence type="ECO:0000259" key="5">
    <source>
        <dbReference type="PROSITE" id="PS50931"/>
    </source>
</evidence>
<dbReference type="InterPro" id="IPR000847">
    <property type="entry name" value="LysR_HTH_N"/>
</dbReference>
<dbReference type="Gene3D" id="3.40.190.10">
    <property type="entry name" value="Periplasmic binding protein-like II"/>
    <property type="match status" value="2"/>
</dbReference>
<dbReference type="CDD" id="cd08432">
    <property type="entry name" value="PBP2_GcdR_TrpI_HvrB_AmpR_like"/>
    <property type="match status" value="1"/>
</dbReference>
<dbReference type="PANTHER" id="PTHR30537">
    <property type="entry name" value="HTH-TYPE TRANSCRIPTIONAL REGULATOR"/>
    <property type="match status" value="1"/>
</dbReference>
<keyword evidence="7" id="KW-1185">Reference proteome</keyword>
<keyword evidence="3" id="KW-0238">DNA-binding</keyword>
<accession>A0ABU3MLE7</accession>
<keyword evidence="4" id="KW-0804">Transcription</keyword>
<dbReference type="SUPFAM" id="SSF46785">
    <property type="entry name" value="Winged helix' DNA-binding domain"/>
    <property type="match status" value="1"/>
</dbReference>
<dbReference type="EMBL" id="JAVVDO010000060">
    <property type="protein sequence ID" value="MDT8333540.1"/>
    <property type="molecule type" value="Genomic_DNA"/>
</dbReference>
<dbReference type="Pfam" id="PF03466">
    <property type="entry name" value="LysR_substrate"/>
    <property type="match status" value="1"/>
</dbReference>
<name>A0ABU3MLE7_9PROT</name>
<feature type="domain" description="HTH lysR-type" evidence="5">
    <location>
        <begin position="2"/>
        <end position="59"/>
    </location>
</feature>
<dbReference type="InterPro" id="IPR036390">
    <property type="entry name" value="WH_DNA-bd_sf"/>
</dbReference>
<dbReference type="Proteomes" id="UP001258945">
    <property type="component" value="Unassembled WGS sequence"/>
</dbReference>
<dbReference type="PRINTS" id="PR00039">
    <property type="entry name" value="HTHLYSR"/>
</dbReference>
<keyword evidence="2" id="KW-0805">Transcription regulation</keyword>
<comment type="caution">
    <text evidence="6">The sequence shown here is derived from an EMBL/GenBank/DDBJ whole genome shotgun (WGS) entry which is preliminary data.</text>
</comment>
<evidence type="ECO:0000256" key="2">
    <source>
        <dbReference type="ARBA" id="ARBA00023015"/>
    </source>
</evidence>
<dbReference type="PANTHER" id="PTHR30537:SF58">
    <property type="entry name" value="HTH-TYPE TRANSCRIPTIONAL REGULATOR PERR"/>
    <property type="match status" value="1"/>
</dbReference>
<evidence type="ECO:0000256" key="3">
    <source>
        <dbReference type="ARBA" id="ARBA00023125"/>
    </source>
</evidence>
<protein>
    <submittedName>
        <fullName evidence="6">LysR substrate-binding domain-containing protein</fullName>
    </submittedName>
</protein>
<organism evidence="6 7">
    <name type="scientific">Roseomonas gilardii</name>
    <dbReference type="NCBI Taxonomy" id="257708"/>
    <lineage>
        <taxon>Bacteria</taxon>
        <taxon>Pseudomonadati</taxon>
        <taxon>Pseudomonadota</taxon>
        <taxon>Alphaproteobacteria</taxon>
        <taxon>Acetobacterales</taxon>
        <taxon>Roseomonadaceae</taxon>
        <taxon>Roseomonas</taxon>
    </lineage>
</organism>
<sequence>MPPLQAVRCFEAASRLGSFSAAAEELLITPSAVSHQIRALEREVGLPLFHRVHRSIVLTDAGRRYAEQIAEAFGLIEAATRHIDRAGKSDILTIHSVPSFATQWLMPRLSRYSALQPGTDIRLNASLDRVNLAAGEADFDIRYGTVFPDPGVEVVSFPEETFVVLCAPEVADGPRPIRALQDLRSHTLIFSEVNLVTWRDWLDHKGAHDIPTDRGLRFDRTFMSVGAVVDGLGIGLESRLMVQRELDTGRLVLPFGTDGIRRVCHHLLFMKSKANVPKIKTFREWLVVQLADEATRHPAS</sequence>
<dbReference type="Gene3D" id="1.10.10.10">
    <property type="entry name" value="Winged helix-like DNA-binding domain superfamily/Winged helix DNA-binding domain"/>
    <property type="match status" value="1"/>
</dbReference>
<dbReference type="InterPro" id="IPR036388">
    <property type="entry name" value="WH-like_DNA-bd_sf"/>
</dbReference>
<comment type="similarity">
    <text evidence="1">Belongs to the LysR transcriptional regulatory family.</text>
</comment>
<dbReference type="InterPro" id="IPR005119">
    <property type="entry name" value="LysR_subst-bd"/>
</dbReference>
<dbReference type="SUPFAM" id="SSF53850">
    <property type="entry name" value="Periplasmic binding protein-like II"/>
    <property type="match status" value="1"/>
</dbReference>
<evidence type="ECO:0000256" key="4">
    <source>
        <dbReference type="ARBA" id="ARBA00023163"/>
    </source>
</evidence>
<dbReference type="RefSeq" id="WP_156878732.1">
    <property type="nucleotide sequence ID" value="NZ_CP015584.1"/>
</dbReference>
<evidence type="ECO:0000313" key="7">
    <source>
        <dbReference type="Proteomes" id="UP001258945"/>
    </source>
</evidence>
<dbReference type="Pfam" id="PF00126">
    <property type="entry name" value="HTH_1"/>
    <property type="match status" value="1"/>
</dbReference>